<evidence type="ECO:0000313" key="2">
    <source>
        <dbReference type="Proteomes" id="UP000230423"/>
    </source>
</evidence>
<proteinExistence type="predicted"/>
<sequence length="82" mass="8953">MGTHIHLVRPSTINRFRYPLFCHCVNGGCGPVLADSTETAGDTRCHHVWVYHRVLGGMCHIAGLGNWSARGGHSGARCRTLI</sequence>
<dbReference type="EMBL" id="KZ355602">
    <property type="protein sequence ID" value="PIO60375.1"/>
    <property type="molecule type" value="Genomic_DNA"/>
</dbReference>
<evidence type="ECO:0000313" key="1">
    <source>
        <dbReference type="EMBL" id="PIO60375.1"/>
    </source>
</evidence>
<reference evidence="1 2" key="1">
    <citation type="submission" date="2015-09" db="EMBL/GenBank/DDBJ databases">
        <title>Draft genome of the parasitic nematode Teladorsagia circumcincta isolate WARC Sus (inbred).</title>
        <authorList>
            <person name="Mitreva M."/>
        </authorList>
    </citation>
    <scope>NUCLEOTIDE SEQUENCE [LARGE SCALE GENOMIC DNA]</scope>
    <source>
        <strain evidence="1 2">S</strain>
    </source>
</reference>
<keyword evidence="2" id="KW-1185">Reference proteome</keyword>
<organism evidence="1 2">
    <name type="scientific">Teladorsagia circumcincta</name>
    <name type="common">Brown stomach worm</name>
    <name type="synonym">Ostertagia circumcincta</name>
    <dbReference type="NCBI Taxonomy" id="45464"/>
    <lineage>
        <taxon>Eukaryota</taxon>
        <taxon>Metazoa</taxon>
        <taxon>Ecdysozoa</taxon>
        <taxon>Nematoda</taxon>
        <taxon>Chromadorea</taxon>
        <taxon>Rhabditida</taxon>
        <taxon>Rhabditina</taxon>
        <taxon>Rhabditomorpha</taxon>
        <taxon>Strongyloidea</taxon>
        <taxon>Trichostrongylidae</taxon>
        <taxon>Teladorsagia</taxon>
    </lineage>
</organism>
<name>A0A2G9TR15_TELCI</name>
<accession>A0A2G9TR15</accession>
<dbReference type="Proteomes" id="UP000230423">
    <property type="component" value="Unassembled WGS sequence"/>
</dbReference>
<dbReference type="AlphaFoldDB" id="A0A2G9TR15"/>
<gene>
    <name evidence="1" type="ORF">TELCIR_18126</name>
</gene>
<protein>
    <submittedName>
        <fullName evidence="1">Uncharacterized protein</fullName>
    </submittedName>
</protein>